<dbReference type="Proteomes" id="UP000785679">
    <property type="component" value="Unassembled WGS sequence"/>
</dbReference>
<organism evidence="1 2">
    <name type="scientific">Halteria grandinella</name>
    <dbReference type="NCBI Taxonomy" id="5974"/>
    <lineage>
        <taxon>Eukaryota</taxon>
        <taxon>Sar</taxon>
        <taxon>Alveolata</taxon>
        <taxon>Ciliophora</taxon>
        <taxon>Intramacronucleata</taxon>
        <taxon>Spirotrichea</taxon>
        <taxon>Stichotrichia</taxon>
        <taxon>Sporadotrichida</taxon>
        <taxon>Halteriidae</taxon>
        <taxon>Halteria</taxon>
    </lineage>
</organism>
<sequence length="102" mass="11281">MFHGKKKKWMLVGKVDGATNVIAVFDPKIPIAFEDEKTQTVQNVHLFIVTDSKIVLCLKGNVQVKLPSVENTKIVFSVTVVTAHSQSWQVNLASNIGLYSVI</sequence>
<accession>A0A8J8T674</accession>
<evidence type="ECO:0000313" key="1">
    <source>
        <dbReference type="EMBL" id="TNV83927.1"/>
    </source>
</evidence>
<comment type="caution">
    <text evidence="1">The sequence shown here is derived from an EMBL/GenBank/DDBJ whole genome shotgun (WGS) entry which is preliminary data.</text>
</comment>
<dbReference type="AlphaFoldDB" id="A0A8J8T674"/>
<name>A0A8J8T674_HALGN</name>
<dbReference type="EMBL" id="RRYP01003312">
    <property type="protein sequence ID" value="TNV83927.1"/>
    <property type="molecule type" value="Genomic_DNA"/>
</dbReference>
<evidence type="ECO:0000313" key="2">
    <source>
        <dbReference type="Proteomes" id="UP000785679"/>
    </source>
</evidence>
<keyword evidence="2" id="KW-1185">Reference proteome</keyword>
<proteinExistence type="predicted"/>
<gene>
    <name evidence="1" type="ORF">FGO68_gene13575</name>
</gene>
<protein>
    <submittedName>
        <fullName evidence="1">Uncharacterized protein</fullName>
    </submittedName>
</protein>
<reference evidence="1" key="1">
    <citation type="submission" date="2019-06" db="EMBL/GenBank/DDBJ databases">
        <authorList>
            <person name="Zheng W."/>
        </authorList>
    </citation>
    <scope>NUCLEOTIDE SEQUENCE</scope>
    <source>
        <strain evidence="1">QDHG01</strain>
    </source>
</reference>